<feature type="non-terminal residue" evidence="1">
    <location>
        <position position="1"/>
    </location>
</feature>
<gene>
    <name evidence="1" type="ORF">RPERSI_LOCUS21577</name>
</gene>
<evidence type="ECO:0000313" key="1">
    <source>
        <dbReference type="EMBL" id="CAG8803737.1"/>
    </source>
</evidence>
<comment type="caution">
    <text evidence="1">The sequence shown here is derived from an EMBL/GenBank/DDBJ whole genome shotgun (WGS) entry which is preliminary data.</text>
</comment>
<proteinExistence type="predicted"/>
<name>A0ACA9RPX8_9GLOM</name>
<accession>A0ACA9RPX8</accession>
<protein>
    <submittedName>
        <fullName evidence="1">32721_t:CDS:1</fullName>
    </submittedName>
</protein>
<feature type="non-terminal residue" evidence="1">
    <location>
        <position position="49"/>
    </location>
</feature>
<reference evidence="1" key="1">
    <citation type="submission" date="2021-06" db="EMBL/GenBank/DDBJ databases">
        <authorList>
            <person name="Kallberg Y."/>
            <person name="Tangrot J."/>
            <person name="Rosling A."/>
        </authorList>
    </citation>
    <scope>NUCLEOTIDE SEQUENCE</scope>
    <source>
        <strain evidence="1">MA461A</strain>
    </source>
</reference>
<evidence type="ECO:0000313" key="2">
    <source>
        <dbReference type="Proteomes" id="UP000789920"/>
    </source>
</evidence>
<dbReference type="EMBL" id="CAJVQC010063534">
    <property type="protein sequence ID" value="CAG8803737.1"/>
    <property type="molecule type" value="Genomic_DNA"/>
</dbReference>
<organism evidence="1 2">
    <name type="scientific">Racocetra persica</name>
    <dbReference type="NCBI Taxonomy" id="160502"/>
    <lineage>
        <taxon>Eukaryota</taxon>
        <taxon>Fungi</taxon>
        <taxon>Fungi incertae sedis</taxon>
        <taxon>Mucoromycota</taxon>
        <taxon>Glomeromycotina</taxon>
        <taxon>Glomeromycetes</taxon>
        <taxon>Diversisporales</taxon>
        <taxon>Gigasporaceae</taxon>
        <taxon>Racocetra</taxon>
    </lineage>
</organism>
<keyword evidence="2" id="KW-1185">Reference proteome</keyword>
<sequence length="49" mass="5644">SNEINVEEYLKEACHSDIDIEELVTNVEMVTLKKGYSFPSFDDAKQHVQ</sequence>
<dbReference type="Proteomes" id="UP000789920">
    <property type="component" value="Unassembled WGS sequence"/>
</dbReference>